<organism evidence="2 3">
    <name type="scientific">Lactobacillus bombicola</name>
    <dbReference type="NCBI Taxonomy" id="1505723"/>
    <lineage>
        <taxon>Bacteria</taxon>
        <taxon>Bacillati</taxon>
        <taxon>Bacillota</taxon>
        <taxon>Bacilli</taxon>
        <taxon>Lactobacillales</taxon>
        <taxon>Lactobacillaceae</taxon>
        <taxon>Lactobacillus</taxon>
    </lineage>
</organism>
<keyword evidence="1" id="KW-0472">Membrane</keyword>
<proteinExistence type="predicted"/>
<protein>
    <submittedName>
        <fullName evidence="2">Uncharacterized protein</fullName>
    </submittedName>
</protein>
<reference evidence="3" key="1">
    <citation type="submission" date="2016-10" db="EMBL/GenBank/DDBJ databases">
        <authorList>
            <person name="Varghese N."/>
            <person name="Submissions S."/>
        </authorList>
    </citation>
    <scope>NUCLEOTIDE SEQUENCE [LARGE SCALE GENOMIC DNA]</scope>
    <source>
        <strain evidence="3">R-53102</strain>
    </source>
</reference>
<dbReference type="EMBL" id="FOMN01000004">
    <property type="protein sequence ID" value="SFD46072.1"/>
    <property type="molecule type" value="Genomic_DNA"/>
</dbReference>
<dbReference type="AlphaFoldDB" id="A0A1I1SID6"/>
<feature type="transmembrane region" description="Helical" evidence="1">
    <location>
        <begin position="144"/>
        <end position="165"/>
    </location>
</feature>
<feature type="transmembrane region" description="Helical" evidence="1">
    <location>
        <begin position="172"/>
        <end position="188"/>
    </location>
</feature>
<evidence type="ECO:0000256" key="1">
    <source>
        <dbReference type="SAM" id="Phobius"/>
    </source>
</evidence>
<feature type="transmembrane region" description="Helical" evidence="1">
    <location>
        <begin position="200"/>
        <end position="225"/>
    </location>
</feature>
<dbReference type="STRING" id="1505723.SAMN04487792_0960"/>
<accession>A0A1I1SID6</accession>
<dbReference type="Proteomes" id="UP000199599">
    <property type="component" value="Unassembled WGS sequence"/>
</dbReference>
<sequence length="239" mass="26899">MRRFGSILMRLVFTVLLCVSGFLLLESPVIMAVPNVPQMAKTLIQKSIDQSDNDSFKGTYRLAKELGVEDKILEQLPRKYHQNISYVSMYNLSVTYRENGELTAKNLALPANNKVQEAVNYVIINNINDNLKKNKKDVNQTIAIFHYCFFGLIILFAIAIILVLFGKWWASIAILLATVGSFGALQFYSNNVLHNLQMQYHGITLITSSALWLGLAIGLVALILWPPILKITKKNGHDN</sequence>
<keyword evidence="1" id="KW-0812">Transmembrane</keyword>
<evidence type="ECO:0000313" key="3">
    <source>
        <dbReference type="Proteomes" id="UP000199599"/>
    </source>
</evidence>
<keyword evidence="1" id="KW-1133">Transmembrane helix</keyword>
<dbReference type="RefSeq" id="WP_090093135.1">
    <property type="nucleotide sequence ID" value="NZ_CBCRVU010000001.1"/>
</dbReference>
<evidence type="ECO:0000313" key="2">
    <source>
        <dbReference type="EMBL" id="SFD46072.1"/>
    </source>
</evidence>
<name>A0A1I1SID6_9LACO</name>
<gene>
    <name evidence="2" type="ORF">SAMN04487792_0960</name>
</gene>